<accession>A0A8R1HNR0</accession>
<keyword evidence="1" id="KW-0732">Signal</keyword>
<dbReference type="EnsemblMetazoa" id="CJA06913.1">
    <property type="protein sequence ID" value="CJA06913.1"/>
    <property type="gene ID" value="WBGene00126117"/>
</dbReference>
<dbReference type="Proteomes" id="UP000005237">
    <property type="component" value="Unassembled WGS sequence"/>
</dbReference>
<proteinExistence type="predicted"/>
<dbReference type="PANTHER" id="PTHR35182">
    <property type="entry name" value="PROTEIN CBG13762"/>
    <property type="match status" value="1"/>
</dbReference>
<evidence type="ECO:0000256" key="1">
    <source>
        <dbReference type="SAM" id="SignalP"/>
    </source>
</evidence>
<organism evidence="2 3">
    <name type="scientific">Caenorhabditis japonica</name>
    <dbReference type="NCBI Taxonomy" id="281687"/>
    <lineage>
        <taxon>Eukaryota</taxon>
        <taxon>Metazoa</taxon>
        <taxon>Ecdysozoa</taxon>
        <taxon>Nematoda</taxon>
        <taxon>Chromadorea</taxon>
        <taxon>Rhabditida</taxon>
        <taxon>Rhabditina</taxon>
        <taxon>Rhabditomorpha</taxon>
        <taxon>Rhabditoidea</taxon>
        <taxon>Rhabditidae</taxon>
        <taxon>Peloderinae</taxon>
        <taxon>Caenorhabditis</taxon>
    </lineage>
</organism>
<dbReference type="AlphaFoldDB" id="A0A8R1HNR0"/>
<evidence type="ECO:0000313" key="3">
    <source>
        <dbReference type="Proteomes" id="UP000005237"/>
    </source>
</evidence>
<feature type="chain" id="PRO_5035808266" evidence="1">
    <location>
        <begin position="22"/>
        <end position="128"/>
    </location>
</feature>
<reference evidence="2" key="2">
    <citation type="submission" date="2022-06" db="UniProtKB">
        <authorList>
            <consortium name="EnsemblMetazoa"/>
        </authorList>
    </citation>
    <scope>IDENTIFICATION</scope>
    <source>
        <strain evidence="2">DF5081</strain>
    </source>
</reference>
<sequence>MIRIILASFLFATIFVLSTEASTAMRIVIEGDVVDLDVFEGAKSIIRHVSAGEQIFYLDGANKGSFVDAKGAKVESSNYEIKNGILIIKKFSKADVGYYSEYPAKIFETKHDDGTITAVVGLSLYISL</sequence>
<dbReference type="PANTHER" id="PTHR35182:SF1">
    <property type="entry name" value="COLD-SHOCK PROTEIN-RELATED"/>
    <property type="match status" value="1"/>
</dbReference>
<name>A0A8R1HNR0_CAEJA</name>
<keyword evidence="3" id="KW-1185">Reference proteome</keyword>
<protein>
    <submittedName>
        <fullName evidence="2">Uncharacterized protein</fullName>
    </submittedName>
</protein>
<evidence type="ECO:0000313" key="2">
    <source>
        <dbReference type="EnsemblMetazoa" id="CJA06913.1"/>
    </source>
</evidence>
<feature type="signal peptide" evidence="1">
    <location>
        <begin position="1"/>
        <end position="21"/>
    </location>
</feature>
<reference evidence="3" key="1">
    <citation type="submission" date="2010-08" db="EMBL/GenBank/DDBJ databases">
        <authorList>
            <consortium name="Caenorhabditis japonica Sequencing Consortium"/>
            <person name="Wilson R.K."/>
        </authorList>
    </citation>
    <scope>NUCLEOTIDE SEQUENCE [LARGE SCALE GENOMIC DNA]</scope>
    <source>
        <strain evidence="3">DF5081</strain>
    </source>
</reference>